<dbReference type="GeneID" id="25909585"/>
<dbReference type="RefSeq" id="XP_014152390.1">
    <property type="nucleotide sequence ID" value="XM_014296915.1"/>
</dbReference>
<evidence type="ECO:0000313" key="1">
    <source>
        <dbReference type="EMBL" id="KNC78488.1"/>
    </source>
</evidence>
<evidence type="ECO:0000313" key="2">
    <source>
        <dbReference type="Proteomes" id="UP000054560"/>
    </source>
</evidence>
<proteinExistence type="predicted"/>
<protein>
    <submittedName>
        <fullName evidence="1">Uncharacterized protein</fullName>
    </submittedName>
</protein>
<dbReference type="EMBL" id="KQ242480">
    <property type="protein sequence ID" value="KNC78488.1"/>
    <property type="molecule type" value="Genomic_DNA"/>
</dbReference>
<sequence>MHSIRIEVPEIASTKDGERTNIRAQGSDIHSNTILANLGLTDATAPHSEKLPRKNLFRKIYKSISLNESENPIEPSSTLRHHQKLGGHLHFPLGNGRRRTSLYGDVINCKTGAQQIVCTNDLSKGHLLTAILKSPSTVHSEQGQVHAAANPHVQWGDDVVGSTWSADEYNRRDKRAKIDNQRFNKLQLDMYTYKTKEMVVHPDSKGNTSLSFYSRAVVNC</sequence>
<dbReference type="AlphaFoldDB" id="A0A0L0FR61"/>
<gene>
    <name evidence="1" type="ORF">SARC_09081</name>
</gene>
<keyword evidence="2" id="KW-1185">Reference proteome</keyword>
<accession>A0A0L0FR61</accession>
<name>A0A0L0FR61_9EUKA</name>
<dbReference type="Proteomes" id="UP000054560">
    <property type="component" value="Unassembled WGS sequence"/>
</dbReference>
<reference evidence="1 2" key="1">
    <citation type="submission" date="2011-02" db="EMBL/GenBank/DDBJ databases">
        <title>The Genome Sequence of Sphaeroforma arctica JP610.</title>
        <authorList>
            <consortium name="The Broad Institute Genome Sequencing Platform"/>
            <person name="Russ C."/>
            <person name="Cuomo C."/>
            <person name="Young S.K."/>
            <person name="Zeng Q."/>
            <person name="Gargeya S."/>
            <person name="Alvarado L."/>
            <person name="Berlin A."/>
            <person name="Chapman S.B."/>
            <person name="Chen Z."/>
            <person name="Freedman E."/>
            <person name="Gellesch M."/>
            <person name="Goldberg J."/>
            <person name="Griggs A."/>
            <person name="Gujja S."/>
            <person name="Heilman E."/>
            <person name="Heiman D."/>
            <person name="Howarth C."/>
            <person name="Mehta T."/>
            <person name="Neiman D."/>
            <person name="Pearson M."/>
            <person name="Roberts A."/>
            <person name="Saif S."/>
            <person name="Shea T."/>
            <person name="Shenoy N."/>
            <person name="Sisk P."/>
            <person name="Stolte C."/>
            <person name="Sykes S."/>
            <person name="White J."/>
            <person name="Yandava C."/>
            <person name="Burger G."/>
            <person name="Gray M.W."/>
            <person name="Holland P.W.H."/>
            <person name="King N."/>
            <person name="Lang F.B.F."/>
            <person name="Roger A.J."/>
            <person name="Ruiz-Trillo I."/>
            <person name="Haas B."/>
            <person name="Nusbaum C."/>
            <person name="Birren B."/>
        </authorList>
    </citation>
    <scope>NUCLEOTIDE SEQUENCE [LARGE SCALE GENOMIC DNA]</scope>
    <source>
        <strain evidence="1 2">JP610</strain>
    </source>
</reference>
<organism evidence="1 2">
    <name type="scientific">Sphaeroforma arctica JP610</name>
    <dbReference type="NCBI Taxonomy" id="667725"/>
    <lineage>
        <taxon>Eukaryota</taxon>
        <taxon>Ichthyosporea</taxon>
        <taxon>Ichthyophonida</taxon>
        <taxon>Sphaeroforma</taxon>
    </lineage>
</organism>